<protein>
    <submittedName>
        <fullName evidence="1">Uncharacterized protein</fullName>
    </submittedName>
</protein>
<dbReference type="AlphaFoldDB" id="A0A1E5PXF9"/>
<dbReference type="RefSeq" id="WP_069922389.1">
    <property type="nucleotide sequence ID" value="NZ_MEHK01000001.1"/>
</dbReference>
<reference evidence="1 2" key="1">
    <citation type="submission" date="2016-08" db="EMBL/GenBank/DDBJ databases">
        <title>The complete genome of Streptomyces subrutilus 10-1-1.</title>
        <authorList>
            <person name="Chen X."/>
        </authorList>
    </citation>
    <scope>NUCLEOTIDE SEQUENCE [LARGE SCALE GENOMIC DNA]</scope>
    <source>
        <strain evidence="1 2">10-1-1</strain>
    </source>
</reference>
<evidence type="ECO:0000313" key="2">
    <source>
        <dbReference type="Proteomes" id="UP000095705"/>
    </source>
</evidence>
<dbReference type="Proteomes" id="UP000095705">
    <property type="component" value="Unassembled WGS sequence"/>
</dbReference>
<comment type="caution">
    <text evidence="1">The sequence shown here is derived from an EMBL/GenBank/DDBJ whole genome shotgun (WGS) entry which is preliminary data.</text>
</comment>
<name>A0A1E5PXF9_9ACTN</name>
<dbReference type="OrthoDB" id="4339090at2"/>
<accession>A0A1E5PXF9</accession>
<keyword evidence="2" id="KW-1185">Reference proteome</keyword>
<evidence type="ECO:0000313" key="1">
    <source>
        <dbReference type="EMBL" id="OEJ34196.1"/>
    </source>
</evidence>
<dbReference type="STRING" id="36818.BGK67_25220"/>
<organism evidence="1 2">
    <name type="scientific">Streptomyces subrutilus</name>
    <dbReference type="NCBI Taxonomy" id="36818"/>
    <lineage>
        <taxon>Bacteria</taxon>
        <taxon>Bacillati</taxon>
        <taxon>Actinomycetota</taxon>
        <taxon>Actinomycetes</taxon>
        <taxon>Kitasatosporales</taxon>
        <taxon>Streptomycetaceae</taxon>
        <taxon>Streptomyces</taxon>
    </lineage>
</organism>
<proteinExistence type="predicted"/>
<gene>
    <name evidence="1" type="ORF">BGK67_25220</name>
</gene>
<sequence>MTTTETPPIRPEAGGTEADDTLCTRCGWTLGMLCPECPGCGCSIGCTGWRHNEYRHDADDEPGDCGDDNCPGCDECSPYGLAYGEVGW</sequence>
<dbReference type="EMBL" id="MEHK01000001">
    <property type="protein sequence ID" value="OEJ34196.1"/>
    <property type="molecule type" value="Genomic_DNA"/>
</dbReference>